<evidence type="ECO:0000256" key="1">
    <source>
        <dbReference type="SAM" id="MobiDB-lite"/>
    </source>
</evidence>
<dbReference type="PROSITE" id="PS01179">
    <property type="entry name" value="PID"/>
    <property type="match status" value="1"/>
</dbReference>
<name>A0AAD9P3M6_RIDPI</name>
<keyword evidence="4" id="KW-1185">Reference proteome</keyword>
<dbReference type="AlphaFoldDB" id="A0AAD9P3M6"/>
<dbReference type="SUPFAM" id="SSF50729">
    <property type="entry name" value="PH domain-like"/>
    <property type="match status" value="1"/>
</dbReference>
<feature type="compositionally biased region" description="Polar residues" evidence="1">
    <location>
        <begin position="665"/>
        <end position="675"/>
    </location>
</feature>
<proteinExistence type="predicted"/>
<dbReference type="InterPro" id="IPR006020">
    <property type="entry name" value="PTB/PI_dom"/>
</dbReference>
<gene>
    <name evidence="3" type="ORF">NP493_163g04022</name>
</gene>
<dbReference type="EMBL" id="JAODUO010000163">
    <property type="protein sequence ID" value="KAK2187522.1"/>
    <property type="molecule type" value="Genomic_DNA"/>
</dbReference>
<feature type="region of interest" description="Disordered" evidence="1">
    <location>
        <begin position="127"/>
        <end position="156"/>
    </location>
</feature>
<reference evidence="3" key="1">
    <citation type="journal article" date="2023" name="Mol. Biol. Evol.">
        <title>Third-Generation Sequencing Reveals the Adaptive Role of the Epigenome in Three Deep-Sea Polychaetes.</title>
        <authorList>
            <person name="Perez M."/>
            <person name="Aroh O."/>
            <person name="Sun Y."/>
            <person name="Lan Y."/>
            <person name="Juniper S.K."/>
            <person name="Young C.R."/>
            <person name="Angers B."/>
            <person name="Qian P.Y."/>
        </authorList>
    </citation>
    <scope>NUCLEOTIDE SEQUENCE</scope>
    <source>
        <strain evidence="3">R07B-5</strain>
    </source>
</reference>
<feature type="region of interest" description="Disordered" evidence="1">
    <location>
        <begin position="864"/>
        <end position="890"/>
    </location>
</feature>
<feature type="compositionally biased region" description="Polar residues" evidence="1">
    <location>
        <begin position="479"/>
        <end position="498"/>
    </location>
</feature>
<feature type="region of interest" description="Disordered" evidence="1">
    <location>
        <begin position="821"/>
        <end position="850"/>
    </location>
</feature>
<evidence type="ECO:0000259" key="2">
    <source>
        <dbReference type="PROSITE" id="PS01179"/>
    </source>
</evidence>
<feature type="domain" description="PID" evidence="2">
    <location>
        <begin position="20"/>
        <end position="89"/>
    </location>
</feature>
<dbReference type="PANTHER" id="PTHR47695:SF3">
    <property type="entry name" value="PID DOMAIN-CONTAINING PROTEIN"/>
    <property type="match status" value="1"/>
</dbReference>
<dbReference type="InterPro" id="IPR011993">
    <property type="entry name" value="PH-like_dom_sf"/>
</dbReference>
<evidence type="ECO:0000313" key="3">
    <source>
        <dbReference type="EMBL" id="KAK2187522.1"/>
    </source>
</evidence>
<feature type="compositionally biased region" description="Polar residues" evidence="1">
    <location>
        <begin position="707"/>
        <end position="719"/>
    </location>
</feature>
<sequence length="1014" mass="106666">MSLVVSDCPPHPYGSSYLTVLHTHAVHRISFISRDVSDNRAFGYIYGPGDGTHKFFGIKTEKAAEGLVLTLRDLFQVVFEMKKKEVEEAKKTRKVQEAASQQEGHYDGIQQMNAFVPLSPGAVSGVSSDMWTGSSPSTPRSHPPTPLTFHSNAGAVPYRPTDSSITVNLPVSPDNDPFVVQSKPMLTPQPASYQWATAFTPGAHTSVSTSTMTSPPLRESSVSQPHSVIQLTSARPSTTQSVLTEVSYAPVVMGQPSMQAAGHTPTTVMLSMAPGLPPGAMVVVPLSSTAVFSSPSNASIVPNQLPQPLQQQAPVSWMTFANSPSPPGVVVGTMAPPAGSVFPQQQSVFVSGTSAAPPQQDPFKEDPFGADRYAAFCQVNATTSSTNPFADAGNFGDVRPAVFEAPPKPQRLNAAEKKEADDPFKELATVGMGKNKEEFFAVPPKSTLSQLATENNVAQEGAAPALGREVFGSFPGSDAVSTRPSDPFDTSRSFQLPQTDVAPPGDGEAHESRDSSPEESLPLPAAPPPPLPRLSGFDPSAVAPELPPRPSTSCSLTTPATPPTHRQTRPTASLLRQQTLPTLEPSNKSPHTMRVLLRQSTLPAEAPPPPPPRRKVSQPATVLKTTLPQHSSPTPSPPQTRVASSGSQPAPLSASSGSDPFAVSLHQSKPPKNSVSSSIARPRPRPRSQTPNSAKQMALSAKPASPISVTCQSSDTDTSGFKVDPFSSPSQHSVSSDTSRRLDDSGRLSTPLSGGIIDPFLNVDPFAKDPFSEQDPFASDVQSDPFASDFANNVVFRTESVVAEDVGGSCSSPFGIGSDPFADDPFFTPPKPTLDNEASWSGDQSELKGDVSAKDIGTSDATFDSSNVFSASSNDTTPANNDSFTTSSLSVKTPDFLGSFIENQLMSLSKPVSTQPTGSEDIAAISRDVSDGAVPPCTSQTVDSSAHSLPRLSVDGAGERDHDTSSSSGISSEMSATDSAQTVVLQQSNSHLHSTSVSNGHVAIEEEEPDCSSC</sequence>
<feature type="compositionally biased region" description="Polar residues" evidence="1">
    <location>
        <begin position="641"/>
        <end position="658"/>
    </location>
</feature>
<feature type="compositionally biased region" description="Polar residues" evidence="1">
    <location>
        <begin position="569"/>
        <end position="590"/>
    </location>
</feature>
<dbReference type="PANTHER" id="PTHR47695">
    <property type="entry name" value="PID DOMAIN-CONTAINING PROTEIN"/>
    <property type="match status" value="1"/>
</dbReference>
<feature type="compositionally biased region" description="Acidic residues" evidence="1">
    <location>
        <begin position="1005"/>
        <end position="1014"/>
    </location>
</feature>
<feature type="compositionally biased region" description="Polar residues" evidence="1">
    <location>
        <begin position="976"/>
        <end position="999"/>
    </location>
</feature>
<accession>A0AAD9P3M6</accession>
<feature type="region of interest" description="Disordered" evidence="1">
    <location>
        <begin position="910"/>
        <end position="1014"/>
    </location>
</feature>
<organism evidence="3 4">
    <name type="scientific">Ridgeia piscesae</name>
    <name type="common">Tubeworm</name>
    <dbReference type="NCBI Taxonomy" id="27915"/>
    <lineage>
        <taxon>Eukaryota</taxon>
        <taxon>Metazoa</taxon>
        <taxon>Spiralia</taxon>
        <taxon>Lophotrochozoa</taxon>
        <taxon>Annelida</taxon>
        <taxon>Polychaeta</taxon>
        <taxon>Sedentaria</taxon>
        <taxon>Canalipalpata</taxon>
        <taxon>Sabellida</taxon>
        <taxon>Siboglinidae</taxon>
        <taxon>Ridgeia</taxon>
    </lineage>
</organism>
<feature type="compositionally biased region" description="Polar residues" evidence="1">
    <location>
        <begin position="937"/>
        <end position="947"/>
    </location>
</feature>
<dbReference type="GO" id="GO:0005737">
    <property type="term" value="C:cytoplasm"/>
    <property type="evidence" value="ECO:0007669"/>
    <property type="project" value="TreeGrafter"/>
</dbReference>
<feature type="compositionally biased region" description="Low complexity" evidence="1">
    <location>
        <begin position="727"/>
        <end position="737"/>
    </location>
</feature>
<feature type="compositionally biased region" description="Low complexity" evidence="1">
    <location>
        <begin position="965"/>
        <end position="975"/>
    </location>
</feature>
<dbReference type="Gene3D" id="2.30.29.30">
    <property type="entry name" value="Pleckstrin-homology domain (PH domain)/Phosphotyrosine-binding domain (PTB)"/>
    <property type="match status" value="1"/>
</dbReference>
<feature type="region of interest" description="Disordered" evidence="1">
    <location>
        <begin position="468"/>
        <end position="754"/>
    </location>
</feature>
<protein>
    <recommendedName>
        <fullName evidence="2">PID domain-containing protein</fullName>
    </recommendedName>
</protein>
<comment type="caution">
    <text evidence="3">The sequence shown here is derived from an EMBL/GenBank/DDBJ whole genome shotgun (WGS) entry which is preliminary data.</text>
</comment>
<dbReference type="Proteomes" id="UP001209878">
    <property type="component" value="Unassembled WGS sequence"/>
</dbReference>
<evidence type="ECO:0000313" key="4">
    <source>
        <dbReference type="Proteomes" id="UP001209878"/>
    </source>
</evidence>
<feature type="compositionally biased region" description="Basic and acidic residues" evidence="1">
    <location>
        <begin position="507"/>
        <end position="516"/>
    </location>
</feature>